<organism evidence="2 3">
    <name type="scientific">Pseudonocardia parietis</name>
    <dbReference type="NCBI Taxonomy" id="570936"/>
    <lineage>
        <taxon>Bacteria</taxon>
        <taxon>Bacillati</taxon>
        <taxon>Actinomycetota</taxon>
        <taxon>Actinomycetes</taxon>
        <taxon>Pseudonocardiales</taxon>
        <taxon>Pseudonocardiaceae</taxon>
        <taxon>Pseudonocardia</taxon>
    </lineage>
</organism>
<gene>
    <name evidence="2" type="ORF">JOF36_002053</name>
</gene>
<feature type="transmembrane region" description="Helical" evidence="1">
    <location>
        <begin position="41"/>
        <end position="63"/>
    </location>
</feature>
<accession>A0ABS4VR16</accession>
<dbReference type="RefSeq" id="WP_210026398.1">
    <property type="nucleotide sequence ID" value="NZ_JAGINU010000001.1"/>
</dbReference>
<dbReference type="EMBL" id="JAGINU010000001">
    <property type="protein sequence ID" value="MBP2366357.1"/>
    <property type="molecule type" value="Genomic_DNA"/>
</dbReference>
<evidence type="ECO:0000313" key="2">
    <source>
        <dbReference type="EMBL" id="MBP2366357.1"/>
    </source>
</evidence>
<reference evidence="2 3" key="1">
    <citation type="submission" date="2021-03" db="EMBL/GenBank/DDBJ databases">
        <title>Sequencing the genomes of 1000 actinobacteria strains.</title>
        <authorList>
            <person name="Klenk H.-P."/>
        </authorList>
    </citation>
    <scope>NUCLEOTIDE SEQUENCE [LARGE SCALE GENOMIC DNA]</scope>
    <source>
        <strain evidence="2 3">DSM 45256</strain>
    </source>
</reference>
<comment type="caution">
    <text evidence="2">The sequence shown here is derived from an EMBL/GenBank/DDBJ whole genome shotgun (WGS) entry which is preliminary data.</text>
</comment>
<protein>
    <submittedName>
        <fullName evidence="2">Uncharacterized protein involved in exopolysaccharide biosynthesis</fullName>
    </submittedName>
</protein>
<feature type="transmembrane region" description="Helical" evidence="1">
    <location>
        <begin position="235"/>
        <end position="256"/>
    </location>
</feature>
<evidence type="ECO:0000256" key="1">
    <source>
        <dbReference type="SAM" id="Phobius"/>
    </source>
</evidence>
<evidence type="ECO:0000313" key="3">
    <source>
        <dbReference type="Proteomes" id="UP001519295"/>
    </source>
</evidence>
<dbReference type="Proteomes" id="UP001519295">
    <property type="component" value="Unassembled WGS sequence"/>
</dbReference>
<dbReference type="PANTHER" id="PTHR32309:SF31">
    <property type="entry name" value="CAPSULAR EXOPOLYSACCHARIDE FAMILY"/>
    <property type="match status" value="1"/>
</dbReference>
<dbReference type="PANTHER" id="PTHR32309">
    <property type="entry name" value="TYROSINE-PROTEIN KINASE"/>
    <property type="match status" value="1"/>
</dbReference>
<name>A0ABS4VR16_9PSEU</name>
<dbReference type="InterPro" id="IPR050445">
    <property type="entry name" value="Bact_polysacc_biosynth/exp"/>
</dbReference>
<keyword evidence="3" id="KW-1185">Reference proteome</keyword>
<proteinExistence type="predicted"/>
<keyword evidence="1" id="KW-0812">Transmembrane</keyword>
<keyword evidence="1" id="KW-0472">Membrane</keyword>
<sequence length="261" mass="28350">MRPDAVAARDEPDGTGWEALYEKLEELPPPQSMPLREVRRLALVALTVILVCVGLAGGVWLLVPTEYTGRTELLYPVAVEQPTGFLREDRNLTTQLLLIGSRAVVGPIAGAHGVPVEDLQRRVTVEVVDSSEIIRVDVRAADRAEAVQLASEITNRYMEISAGTRNAPAREYVSAELDRTREALKKSSAPNLRERERALVAQLDSLTTADLARPVPTVLVPPFSVPEPAGPGVEVALVTGALLGVLVAGPIVLLRVRRRRR</sequence>
<keyword evidence="1" id="KW-1133">Transmembrane helix</keyword>